<organism evidence="2 3">
    <name type="scientific">Nocardioides oleivorans</name>
    <dbReference type="NCBI Taxonomy" id="273676"/>
    <lineage>
        <taxon>Bacteria</taxon>
        <taxon>Bacillati</taxon>
        <taxon>Actinomycetota</taxon>
        <taxon>Actinomycetes</taxon>
        <taxon>Propionibacteriales</taxon>
        <taxon>Nocardioidaceae</taxon>
        <taxon>Nocardioides</taxon>
    </lineage>
</organism>
<sequence length="154" mass="16858">MTTPHQPVSRGPLRLRMGQSPGRDVLDGGWWPRSRDLPVELADLIDHFPDHLGRVTRAVVSSPDWDLRARAVAVSGRYVKVGPFPGDGRHLVVLTTSHRTALRLLVVPHDLTRGQGEEALLAAATHGNAHPPGELLDTVTEHPEADPRDYWSAG</sequence>
<dbReference type="RefSeq" id="WP_129402339.1">
    <property type="nucleotide sequence ID" value="NZ_SDWT01000006.1"/>
</dbReference>
<protein>
    <submittedName>
        <fullName evidence="2">Uncharacterized protein</fullName>
    </submittedName>
</protein>
<evidence type="ECO:0000313" key="3">
    <source>
        <dbReference type="Proteomes" id="UP000294071"/>
    </source>
</evidence>
<evidence type="ECO:0000256" key="1">
    <source>
        <dbReference type="SAM" id="MobiDB-lite"/>
    </source>
</evidence>
<dbReference type="InterPro" id="IPR046036">
    <property type="entry name" value="DUF5994"/>
</dbReference>
<feature type="region of interest" description="Disordered" evidence="1">
    <location>
        <begin position="127"/>
        <end position="154"/>
    </location>
</feature>
<feature type="compositionally biased region" description="Basic and acidic residues" evidence="1">
    <location>
        <begin position="139"/>
        <end position="154"/>
    </location>
</feature>
<dbReference type="EMBL" id="SDWT01000006">
    <property type="protein sequence ID" value="RYB89967.1"/>
    <property type="molecule type" value="Genomic_DNA"/>
</dbReference>
<gene>
    <name evidence="2" type="ORF">EUA93_21155</name>
</gene>
<dbReference type="Pfam" id="PF19457">
    <property type="entry name" value="DUF5994"/>
    <property type="match status" value="1"/>
</dbReference>
<dbReference type="Proteomes" id="UP000294071">
    <property type="component" value="Unassembled WGS sequence"/>
</dbReference>
<dbReference type="OrthoDB" id="3785441at2"/>
<reference evidence="2 3" key="1">
    <citation type="submission" date="2019-01" db="EMBL/GenBank/DDBJ databases">
        <title>Novel species of Nocardioides.</title>
        <authorList>
            <person name="Liu Q."/>
            <person name="Xin Y.-H."/>
        </authorList>
    </citation>
    <scope>NUCLEOTIDE SEQUENCE [LARGE SCALE GENOMIC DNA]</scope>
    <source>
        <strain evidence="2 3">CGMCC 4.6882</strain>
    </source>
</reference>
<keyword evidence="3" id="KW-1185">Reference proteome</keyword>
<accession>A0A4Q2RMJ2</accession>
<evidence type="ECO:0000313" key="2">
    <source>
        <dbReference type="EMBL" id="RYB89967.1"/>
    </source>
</evidence>
<dbReference type="AlphaFoldDB" id="A0A4Q2RMJ2"/>
<proteinExistence type="predicted"/>
<comment type="caution">
    <text evidence="2">The sequence shown here is derived from an EMBL/GenBank/DDBJ whole genome shotgun (WGS) entry which is preliminary data.</text>
</comment>
<feature type="region of interest" description="Disordered" evidence="1">
    <location>
        <begin position="1"/>
        <end position="20"/>
    </location>
</feature>
<name>A0A4Q2RMJ2_9ACTN</name>